<dbReference type="AlphaFoldDB" id="A0AAV6MNU0"/>
<evidence type="ECO:0000259" key="7">
    <source>
        <dbReference type="PROSITE" id="PS50811"/>
    </source>
</evidence>
<evidence type="ECO:0000313" key="8">
    <source>
        <dbReference type="EMBL" id="KAG6583943.1"/>
    </source>
</evidence>
<dbReference type="InterPro" id="IPR003657">
    <property type="entry name" value="WRKY_dom"/>
</dbReference>
<dbReference type="SMART" id="SM00774">
    <property type="entry name" value="WRKY"/>
    <property type="match status" value="1"/>
</dbReference>
<dbReference type="InterPro" id="IPR044810">
    <property type="entry name" value="WRKY_plant"/>
</dbReference>
<evidence type="ECO:0000256" key="6">
    <source>
        <dbReference type="SAM" id="MobiDB-lite"/>
    </source>
</evidence>
<proteinExistence type="predicted"/>
<feature type="region of interest" description="Disordered" evidence="6">
    <location>
        <begin position="253"/>
        <end position="278"/>
    </location>
</feature>
<keyword evidence="4" id="KW-0804">Transcription</keyword>
<keyword evidence="9" id="KW-1185">Reference proteome</keyword>
<dbReference type="GO" id="GO:0003700">
    <property type="term" value="F:DNA-binding transcription factor activity"/>
    <property type="evidence" value="ECO:0007669"/>
    <property type="project" value="InterPro"/>
</dbReference>
<dbReference type="FunFam" id="2.20.25.80:FF:000004">
    <property type="entry name" value="WRKY transcription factor 65"/>
    <property type="match status" value="1"/>
</dbReference>
<name>A0AAV6MNU0_9ROSI</name>
<dbReference type="PANTHER" id="PTHR32096:SF137">
    <property type="entry name" value="WRKY TRANSCRIPTION FACTOR 65 ISOFORM X1-RELATED"/>
    <property type="match status" value="1"/>
</dbReference>
<accession>A0AAV6MNU0</accession>
<evidence type="ECO:0000313" key="9">
    <source>
        <dbReference type="Proteomes" id="UP000685013"/>
    </source>
</evidence>
<keyword evidence="5" id="KW-0539">Nucleus</keyword>
<feature type="non-terminal residue" evidence="8">
    <location>
        <position position="1"/>
    </location>
</feature>
<reference evidence="8 9" key="1">
    <citation type="journal article" date="2021" name="Hortic Res">
        <title>The domestication of Cucurbita argyrosperma as revealed by the genome of its wild relative.</title>
        <authorList>
            <person name="Barrera-Redondo J."/>
            <person name="Sanchez-de la Vega G."/>
            <person name="Aguirre-Liguori J.A."/>
            <person name="Castellanos-Morales G."/>
            <person name="Gutierrez-Guerrero Y.T."/>
            <person name="Aguirre-Dugua X."/>
            <person name="Aguirre-Planter E."/>
            <person name="Tenaillon M.I."/>
            <person name="Lira-Saade R."/>
            <person name="Eguiarte L.E."/>
        </authorList>
    </citation>
    <scope>NUCLEOTIDE SEQUENCE [LARGE SCALE GENOMIC DNA]</scope>
    <source>
        <strain evidence="8">JBR-2021</strain>
    </source>
</reference>
<evidence type="ECO:0000256" key="1">
    <source>
        <dbReference type="ARBA" id="ARBA00004123"/>
    </source>
</evidence>
<dbReference type="EMBL" id="JAGKQH010000013">
    <property type="protein sequence ID" value="KAG6583943.1"/>
    <property type="molecule type" value="Genomic_DNA"/>
</dbReference>
<keyword evidence="3" id="KW-0238">DNA-binding</keyword>
<dbReference type="Pfam" id="PF03106">
    <property type="entry name" value="WRKY"/>
    <property type="match status" value="1"/>
</dbReference>
<evidence type="ECO:0000256" key="5">
    <source>
        <dbReference type="ARBA" id="ARBA00023242"/>
    </source>
</evidence>
<feature type="region of interest" description="Disordered" evidence="6">
    <location>
        <begin position="141"/>
        <end position="174"/>
    </location>
</feature>
<organism evidence="8 9">
    <name type="scientific">Cucurbita argyrosperma subsp. sororia</name>
    <dbReference type="NCBI Taxonomy" id="37648"/>
    <lineage>
        <taxon>Eukaryota</taxon>
        <taxon>Viridiplantae</taxon>
        <taxon>Streptophyta</taxon>
        <taxon>Embryophyta</taxon>
        <taxon>Tracheophyta</taxon>
        <taxon>Spermatophyta</taxon>
        <taxon>Magnoliopsida</taxon>
        <taxon>eudicotyledons</taxon>
        <taxon>Gunneridae</taxon>
        <taxon>Pentapetalae</taxon>
        <taxon>rosids</taxon>
        <taxon>fabids</taxon>
        <taxon>Cucurbitales</taxon>
        <taxon>Cucurbitaceae</taxon>
        <taxon>Cucurbiteae</taxon>
        <taxon>Cucurbita</taxon>
    </lineage>
</organism>
<feature type="region of interest" description="Disordered" evidence="6">
    <location>
        <begin position="17"/>
        <end position="96"/>
    </location>
</feature>
<comment type="caution">
    <text evidence="8">The sequence shown here is derived from an EMBL/GenBank/DDBJ whole genome shotgun (WGS) entry which is preliminary data.</text>
</comment>
<comment type="subcellular location">
    <subcellularLocation>
        <location evidence="1">Nucleus</location>
    </subcellularLocation>
</comment>
<gene>
    <name evidence="8" type="primary">WRKY65</name>
    <name evidence="8" type="ORF">SDJN03_19875</name>
</gene>
<dbReference type="PROSITE" id="PS50811">
    <property type="entry name" value="WRKY"/>
    <property type="match status" value="1"/>
</dbReference>
<evidence type="ECO:0000256" key="2">
    <source>
        <dbReference type="ARBA" id="ARBA00023015"/>
    </source>
</evidence>
<dbReference type="PANTHER" id="PTHR32096">
    <property type="entry name" value="WRKY TRANSCRIPTION FACTOR 30-RELATED-RELATED"/>
    <property type="match status" value="1"/>
</dbReference>
<evidence type="ECO:0000256" key="4">
    <source>
        <dbReference type="ARBA" id="ARBA00023163"/>
    </source>
</evidence>
<feature type="compositionally biased region" description="Pro residues" evidence="6">
    <location>
        <begin position="29"/>
        <end position="41"/>
    </location>
</feature>
<sequence length="278" mass="30183">MDDVTFNNNHQFYSVDLLEDSEEFKAAPDSPPPPPPPPLPPNSTAAAAAAKKGRRGMKKKVVSVRINGDGPRNSSGSTTPPSDSWAWRKYGQKPIKGSPYPRAYYRCSSSKGCPARKQVERNRLDPTMLLITYSCEHNHSGPVSRNNNHHQAAAVKPTSPETVPVHPEPEPEAEEKFVESLEDQFSWFGEMETTSSTVLESSIFSGRSSSGVGDSISSDVAMPFPMGDDDVDDSLFADLGELPECSVVFRHGGGPGLPVDEQPPTSQRRITPWCGATT</sequence>
<feature type="compositionally biased region" description="Polar residues" evidence="6">
    <location>
        <begin position="72"/>
        <end position="82"/>
    </location>
</feature>
<evidence type="ECO:0000256" key="3">
    <source>
        <dbReference type="ARBA" id="ARBA00023125"/>
    </source>
</evidence>
<dbReference type="Proteomes" id="UP000685013">
    <property type="component" value="Chromosome 13"/>
</dbReference>
<dbReference type="GO" id="GO:0000976">
    <property type="term" value="F:transcription cis-regulatory region binding"/>
    <property type="evidence" value="ECO:0007669"/>
    <property type="project" value="TreeGrafter"/>
</dbReference>
<feature type="domain" description="WRKY" evidence="7">
    <location>
        <begin position="82"/>
        <end position="142"/>
    </location>
</feature>
<feature type="compositionally biased region" description="Basic residues" evidence="6">
    <location>
        <begin position="51"/>
        <end position="62"/>
    </location>
</feature>
<keyword evidence="2" id="KW-0805">Transcription regulation</keyword>
<protein>
    <submittedName>
        <fullName evidence="8">WRKY transcription factor 65</fullName>
    </submittedName>
</protein>
<dbReference type="GO" id="GO:0005634">
    <property type="term" value="C:nucleus"/>
    <property type="evidence" value="ECO:0007669"/>
    <property type="project" value="UniProtKB-SubCell"/>
</dbReference>
<feature type="compositionally biased region" description="Polar residues" evidence="6">
    <location>
        <begin position="141"/>
        <end position="150"/>
    </location>
</feature>